<evidence type="ECO:0000313" key="1">
    <source>
        <dbReference type="EMBL" id="PLC12370.1"/>
    </source>
</evidence>
<organism evidence="1 2">
    <name type="scientific">Kocuria flava</name>
    <dbReference type="NCBI Taxonomy" id="446860"/>
    <lineage>
        <taxon>Bacteria</taxon>
        <taxon>Bacillati</taxon>
        <taxon>Actinomycetota</taxon>
        <taxon>Actinomycetes</taxon>
        <taxon>Micrococcales</taxon>
        <taxon>Micrococcaceae</taxon>
        <taxon>Kocuria</taxon>
    </lineage>
</organism>
<dbReference type="AlphaFoldDB" id="A0A2N4T2C3"/>
<sequence>MTLLRRGELRLLASESAACLRDRHAFARPLADEVCFELGDHAQHVEQQLAHRVGWIMNRTSNGKSCPAILDLGSDVGGIPHRACETIQLRDHEGVAFP</sequence>
<dbReference type="EMBL" id="LOMZ01000001">
    <property type="protein sequence ID" value="PLC12370.1"/>
    <property type="molecule type" value="Genomic_DNA"/>
</dbReference>
<name>A0A2N4T2C3_9MICC</name>
<evidence type="ECO:0000313" key="2">
    <source>
        <dbReference type="Proteomes" id="UP000234632"/>
    </source>
</evidence>
<proteinExistence type="predicted"/>
<accession>A0A2N4T2C3</accession>
<comment type="caution">
    <text evidence="1">The sequence shown here is derived from an EMBL/GenBank/DDBJ whole genome shotgun (WGS) entry which is preliminary data.</text>
</comment>
<protein>
    <submittedName>
        <fullName evidence="1">Uncharacterized protein</fullName>
    </submittedName>
</protein>
<dbReference type="Proteomes" id="UP000234632">
    <property type="component" value="Unassembled WGS sequence"/>
</dbReference>
<gene>
    <name evidence="1" type="ORF">AUQ48_09110</name>
</gene>
<reference evidence="1 2" key="1">
    <citation type="submission" date="2015-12" db="EMBL/GenBank/DDBJ databases">
        <authorList>
            <person name="Shamseldin A."/>
            <person name="Moawad H."/>
            <person name="Abd El-Rahim W.M."/>
            <person name="Sadowsky M.J."/>
        </authorList>
    </citation>
    <scope>NUCLEOTIDE SEQUENCE [LARGE SCALE GENOMIC DNA]</scope>
    <source>
        <strain evidence="1 2">S43</strain>
    </source>
</reference>